<dbReference type="OrthoDB" id="5354855at2"/>
<name>A0A4U7BH48_9BACT</name>
<accession>A0A4U7BH48</accession>
<feature type="transmembrane region" description="Helical" evidence="1">
    <location>
        <begin position="37"/>
        <end position="62"/>
    </location>
</feature>
<dbReference type="RefSeq" id="WP_137623004.1">
    <property type="nucleotide sequence ID" value="NZ_NXMA01000037.1"/>
</dbReference>
<evidence type="ECO:0000313" key="3">
    <source>
        <dbReference type="Proteomes" id="UP000310353"/>
    </source>
</evidence>
<comment type="caution">
    <text evidence="2">The sequence shown here is derived from an EMBL/GenBank/DDBJ whole genome shotgun (WGS) entry which is preliminary data.</text>
</comment>
<evidence type="ECO:0000256" key="1">
    <source>
        <dbReference type="SAM" id="Phobius"/>
    </source>
</evidence>
<protein>
    <submittedName>
        <fullName evidence="2">Uncharacterized protein</fullName>
    </submittedName>
</protein>
<keyword evidence="1" id="KW-0812">Transmembrane</keyword>
<keyword evidence="1" id="KW-0472">Membrane</keyword>
<dbReference type="EMBL" id="NXMA01000037">
    <property type="protein sequence ID" value="TKX28186.1"/>
    <property type="molecule type" value="Genomic_DNA"/>
</dbReference>
<keyword evidence="1" id="KW-1133">Transmembrane helix</keyword>
<reference evidence="2 3" key="1">
    <citation type="submission" date="2018-05" db="EMBL/GenBank/DDBJ databases">
        <title>Novel Campyloabacter and Helicobacter Species and Strains.</title>
        <authorList>
            <person name="Mannion A.J."/>
            <person name="Shen Z."/>
            <person name="Fox J.G."/>
        </authorList>
    </citation>
    <scope>NUCLEOTIDE SEQUENCE [LARGE SCALE GENOMIC DNA]</scope>
    <source>
        <strain evidence="3">MIT17-670</strain>
    </source>
</reference>
<sequence>MGLGCLVNVLVDEIFLFISVEQFTGVVTSVYNFHTNFIIGAITGLLTIFAKIASAIIMWNLIIKGPSWALSLVGIDGKQSEMISQGMENTLNKRANIV</sequence>
<proteinExistence type="predicted"/>
<dbReference type="Proteomes" id="UP000310353">
    <property type="component" value="Unassembled WGS sequence"/>
</dbReference>
<dbReference type="AlphaFoldDB" id="A0A4U7BH48"/>
<keyword evidence="3" id="KW-1185">Reference proteome</keyword>
<evidence type="ECO:0000313" key="2">
    <source>
        <dbReference type="EMBL" id="TKX28186.1"/>
    </source>
</evidence>
<gene>
    <name evidence="2" type="ORF">CQA76_08860</name>
</gene>
<organism evidence="2 3">
    <name type="scientific">Campylobacter aviculae</name>
    <dbReference type="NCBI Taxonomy" id="2510190"/>
    <lineage>
        <taxon>Bacteria</taxon>
        <taxon>Pseudomonadati</taxon>
        <taxon>Campylobacterota</taxon>
        <taxon>Epsilonproteobacteria</taxon>
        <taxon>Campylobacterales</taxon>
        <taxon>Campylobacteraceae</taxon>
        <taxon>Campylobacter</taxon>
    </lineage>
</organism>